<evidence type="ECO:0000313" key="2">
    <source>
        <dbReference type="EMBL" id="MBB6731497.1"/>
    </source>
</evidence>
<name>A0A7X0VVM1_9BACL</name>
<protein>
    <submittedName>
        <fullName evidence="2">ABC-2 transporter permease</fullName>
    </submittedName>
</protein>
<dbReference type="RefSeq" id="WP_185129167.1">
    <property type="nucleotide sequence ID" value="NZ_JACJVO010000012.1"/>
</dbReference>
<proteinExistence type="predicted"/>
<keyword evidence="1" id="KW-1133">Transmembrane helix</keyword>
<feature type="transmembrane region" description="Helical" evidence="1">
    <location>
        <begin position="12"/>
        <end position="30"/>
    </location>
</feature>
<dbReference type="InterPro" id="IPR025699">
    <property type="entry name" value="ABC2_memb-like"/>
</dbReference>
<feature type="transmembrane region" description="Helical" evidence="1">
    <location>
        <begin position="74"/>
        <end position="98"/>
    </location>
</feature>
<reference evidence="2 3" key="1">
    <citation type="submission" date="2020-08" db="EMBL/GenBank/DDBJ databases">
        <title>Cohnella phylogeny.</title>
        <authorList>
            <person name="Dunlap C."/>
        </authorList>
    </citation>
    <scope>NUCLEOTIDE SEQUENCE [LARGE SCALE GENOMIC DNA]</scope>
    <source>
        <strain evidence="2 3">CBP 2801</strain>
    </source>
</reference>
<keyword evidence="3" id="KW-1185">Reference proteome</keyword>
<organism evidence="2 3">
    <name type="scientific">Cohnella zeiphila</name>
    <dbReference type="NCBI Taxonomy" id="2761120"/>
    <lineage>
        <taxon>Bacteria</taxon>
        <taxon>Bacillati</taxon>
        <taxon>Bacillota</taxon>
        <taxon>Bacilli</taxon>
        <taxon>Bacillales</taxon>
        <taxon>Paenibacillaceae</taxon>
        <taxon>Cohnella</taxon>
    </lineage>
</organism>
<dbReference type="EMBL" id="JACJVO010000012">
    <property type="protein sequence ID" value="MBB6731497.1"/>
    <property type="molecule type" value="Genomic_DNA"/>
</dbReference>
<evidence type="ECO:0000256" key="1">
    <source>
        <dbReference type="SAM" id="Phobius"/>
    </source>
</evidence>
<feature type="transmembrane region" description="Helical" evidence="1">
    <location>
        <begin position="118"/>
        <end position="139"/>
    </location>
</feature>
<evidence type="ECO:0000313" key="3">
    <source>
        <dbReference type="Proteomes" id="UP000564644"/>
    </source>
</evidence>
<dbReference type="Proteomes" id="UP000564644">
    <property type="component" value="Unassembled WGS sequence"/>
</dbReference>
<dbReference type="Pfam" id="PF13346">
    <property type="entry name" value="ABC2_membrane_5"/>
    <property type="match status" value="1"/>
</dbReference>
<dbReference type="AlphaFoldDB" id="A0A7X0VVM1"/>
<keyword evidence="1" id="KW-0812">Transmembrane</keyword>
<accession>A0A7X0VVM1</accession>
<feature type="transmembrane region" description="Helical" evidence="1">
    <location>
        <begin position="146"/>
        <end position="167"/>
    </location>
</feature>
<feature type="transmembrane region" description="Helical" evidence="1">
    <location>
        <begin position="187"/>
        <end position="207"/>
    </location>
</feature>
<sequence length="220" mass="25013">MYNLVIKDLKLGINRMFFVFPALLGLLMLIPSWIYFLVPMYFYWITVPNMFNNFKTQNDMMFTSMMPVTKKDMVKARVAVIVILEILHIGFAAIFGVIHDLVYANLNIGYQFFAPSMGFWGLCLVMMAIFNIILIPMYYKTAYKFSVPLILATAAAMIYAGIVQWVGIENKSMSDIFNVTIAEHIGLHASILAAGIVLFAAFTLTAYRIAVQRFLKVELL</sequence>
<gene>
    <name evidence="2" type="ORF">H7C18_11315</name>
</gene>
<keyword evidence="1" id="KW-0472">Membrane</keyword>
<comment type="caution">
    <text evidence="2">The sequence shown here is derived from an EMBL/GenBank/DDBJ whole genome shotgun (WGS) entry which is preliminary data.</text>
</comment>